<reference evidence="1 2" key="1">
    <citation type="journal article" date="2022" name="BMC Genomics">
        <title>Comparative genome analysis of mycobacteria focusing on tRNA and non-coding RNA.</title>
        <authorList>
            <person name="Behra P.R.K."/>
            <person name="Pettersson B.M.F."/>
            <person name="Ramesh M."/>
            <person name="Das S."/>
            <person name="Dasgupta S."/>
            <person name="Kirsebom L.A."/>
        </authorList>
    </citation>
    <scope>NUCLEOTIDE SEQUENCE [LARGE SCALE GENOMIC DNA]</scope>
    <source>
        <strain evidence="1 2">DSM 44078</strain>
    </source>
</reference>
<name>A0ABT3CA19_9MYCO</name>
<evidence type="ECO:0000313" key="2">
    <source>
        <dbReference type="Proteomes" id="UP001526201"/>
    </source>
</evidence>
<dbReference type="Proteomes" id="UP001526201">
    <property type="component" value="Unassembled WGS sequence"/>
</dbReference>
<proteinExistence type="predicted"/>
<dbReference type="RefSeq" id="WP_264066916.1">
    <property type="nucleotide sequence ID" value="NZ_JACKTY010000020.1"/>
</dbReference>
<accession>A0ABT3CA19</accession>
<evidence type="ECO:0000313" key="1">
    <source>
        <dbReference type="EMBL" id="MCV7226081.1"/>
    </source>
</evidence>
<sequence>MAEDRDRPMNPPCRRCGHLGRCRSCVADPEFEFRPAIPRVSEDDWFYLLKYPDHTVVQCAGDWDVALKHLRALRIEYEAEQLAATGRRAESTVVLIGAYGPNRVGGPEGRGGVRSFGITPTLIGSIDVPRAEWIPA</sequence>
<dbReference type="EMBL" id="JACKTY010000020">
    <property type="protein sequence ID" value="MCV7226081.1"/>
    <property type="molecule type" value="Genomic_DNA"/>
</dbReference>
<gene>
    <name evidence="1" type="ORF">H7J73_08550</name>
</gene>
<keyword evidence="2" id="KW-1185">Reference proteome</keyword>
<protein>
    <submittedName>
        <fullName evidence="1">Uncharacterized protein</fullName>
    </submittedName>
</protein>
<organism evidence="1 2">
    <name type="scientific">Mycolicibacterium komossense</name>
    <dbReference type="NCBI Taxonomy" id="1779"/>
    <lineage>
        <taxon>Bacteria</taxon>
        <taxon>Bacillati</taxon>
        <taxon>Actinomycetota</taxon>
        <taxon>Actinomycetes</taxon>
        <taxon>Mycobacteriales</taxon>
        <taxon>Mycobacteriaceae</taxon>
        <taxon>Mycolicibacterium</taxon>
    </lineage>
</organism>
<comment type="caution">
    <text evidence="1">The sequence shown here is derived from an EMBL/GenBank/DDBJ whole genome shotgun (WGS) entry which is preliminary data.</text>
</comment>